<dbReference type="PANTHER" id="PTHR45749:SF28">
    <property type="entry name" value="ZINC FINGER MYM-TYPE PROTEIN 1-LIKE-RELATED"/>
    <property type="match status" value="1"/>
</dbReference>
<dbReference type="SMART" id="SM00597">
    <property type="entry name" value="ZnF_TTF"/>
    <property type="match status" value="1"/>
</dbReference>
<dbReference type="Proteomes" id="UP001652642">
    <property type="component" value="Chromosome 2"/>
</dbReference>
<evidence type="ECO:0000313" key="3">
    <source>
        <dbReference type="RefSeq" id="XP_072844807.1"/>
    </source>
</evidence>
<name>A0ABM5FHC9_9SAUR</name>
<proteinExistence type="predicted"/>
<evidence type="ECO:0000313" key="2">
    <source>
        <dbReference type="Proteomes" id="UP001652642"/>
    </source>
</evidence>
<keyword evidence="2" id="KW-1185">Reference proteome</keyword>
<evidence type="ECO:0000259" key="1">
    <source>
        <dbReference type="SMART" id="SM00597"/>
    </source>
</evidence>
<sequence length="676" mass="76770">MGPHRPPLMLHQSRCERGKELTRKFSAGWYDRKEWLCGSATQDALFCFPCLLFGGVDTWTRTGVRDLKHLSDKIKRHETSQSHINSCLQLAILDAKSAEQKDGSGQESVRKQNEEIEKNRNSLLKVMEAILHCDIFGLLLSEEDEVEDSVHPGMFRGEVNLMAYLSLALKPDLQSSPVLAGLSKTILSDLLDCALTVAKDHIKEQLKSAPFVAIEVSHVDVSTHSQTALIFRYIDESRSLVERFYGFADLEDHQAETTAKFVLQQLEEVFPEAADKQKIIAHSYDGASATHGDRARIQDKICDAFPSAQYVHSYAHRMNTVIQQATSQIEEVRRFFADLSGIPEFFSCSAKRRQLLEAIVRRQLNKTSQINWNLNIQTVNYVFGKRLELLKCFCEIRRTWKFDTPAVRMAGLFIPMLEDDGEFLYLLSLFHRIMPHVDTFHRQLWSTANNSVAIQKATSDFTSAISSVKESVGTLFEELPSESVLPTDKTKETLDQMALDVCNIITAHAKERFAFTSHLASATLVQGSLFRSHHRAFPQEAFDEAVKAYPMLEKERLMAELSVLYERQEFYRCKNAYQLLYVLSMYNLEKTFEQTVTLLRILVTTPAMVAEAGQAVSALTRVKTFLTNTVPHNKLNALAMLSVEKGMIKNIPGFSLKVVERFARQPEHHAGFLYKL</sequence>
<dbReference type="SUPFAM" id="SSF53098">
    <property type="entry name" value="Ribonuclease H-like"/>
    <property type="match status" value="1"/>
</dbReference>
<dbReference type="InterPro" id="IPR012337">
    <property type="entry name" value="RNaseH-like_sf"/>
</dbReference>
<organism evidence="2 3">
    <name type="scientific">Pogona vitticeps</name>
    <name type="common">central bearded dragon</name>
    <dbReference type="NCBI Taxonomy" id="103695"/>
    <lineage>
        <taxon>Eukaryota</taxon>
        <taxon>Metazoa</taxon>
        <taxon>Chordata</taxon>
        <taxon>Craniata</taxon>
        <taxon>Vertebrata</taxon>
        <taxon>Euteleostomi</taxon>
        <taxon>Lepidosauria</taxon>
        <taxon>Squamata</taxon>
        <taxon>Bifurcata</taxon>
        <taxon>Unidentata</taxon>
        <taxon>Episquamata</taxon>
        <taxon>Toxicofera</taxon>
        <taxon>Iguania</taxon>
        <taxon>Acrodonta</taxon>
        <taxon>Agamidae</taxon>
        <taxon>Amphibolurinae</taxon>
        <taxon>Pogona</taxon>
    </lineage>
</organism>
<dbReference type="RefSeq" id="XP_072844807.1">
    <property type="nucleotide sequence ID" value="XM_072988706.1"/>
</dbReference>
<protein>
    <submittedName>
        <fullName evidence="3">Zinc finger MYM-type protein 1-like</fullName>
    </submittedName>
</protein>
<accession>A0ABM5FHC9</accession>
<dbReference type="PANTHER" id="PTHR45749">
    <property type="match status" value="1"/>
</dbReference>
<reference evidence="2" key="1">
    <citation type="submission" date="2025-05" db="UniProtKB">
        <authorList>
            <consortium name="RefSeq"/>
        </authorList>
    </citation>
    <scope>NUCLEOTIDE SEQUENCE [LARGE SCALE GENOMIC DNA]</scope>
</reference>
<reference evidence="3" key="2">
    <citation type="submission" date="2025-08" db="UniProtKB">
        <authorList>
            <consortium name="RefSeq"/>
        </authorList>
    </citation>
    <scope>IDENTIFICATION</scope>
</reference>
<gene>
    <name evidence="3" type="primary">LOC140704053</name>
</gene>
<dbReference type="GeneID" id="140704053"/>
<dbReference type="InterPro" id="IPR006580">
    <property type="entry name" value="Znf_TTF"/>
</dbReference>
<feature type="domain" description="TTF-type" evidence="1">
    <location>
        <begin position="21"/>
        <end position="102"/>
    </location>
</feature>